<dbReference type="Gene3D" id="3.30.420.10">
    <property type="entry name" value="Ribonuclease H-like superfamily/Ribonuclease H"/>
    <property type="match status" value="1"/>
</dbReference>
<dbReference type="Proteomes" id="UP000631114">
    <property type="component" value="Unassembled WGS sequence"/>
</dbReference>
<keyword evidence="2" id="KW-1185">Reference proteome</keyword>
<comment type="caution">
    <text evidence="1">The sequence shown here is derived from an EMBL/GenBank/DDBJ whole genome shotgun (WGS) entry which is preliminary data.</text>
</comment>
<evidence type="ECO:0000313" key="1">
    <source>
        <dbReference type="EMBL" id="KAF9598463.1"/>
    </source>
</evidence>
<dbReference type="GO" id="GO:0003676">
    <property type="term" value="F:nucleic acid binding"/>
    <property type="evidence" value="ECO:0007669"/>
    <property type="project" value="InterPro"/>
</dbReference>
<accession>A0A835LK08</accession>
<dbReference type="AlphaFoldDB" id="A0A835LK08"/>
<name>A0A835LK08_9MAGN</name>
<evidence type="ECO:0000313" key="2">
    <source>
        <dbReference type="Proteomes" id="UP000631114"/>
    </source>
</evidence>
<reference evidence="1 2" key="1">
    <citation type="submission" date="2020-10" db="EMBL/GenBank/DDBJ databases">
        <title>The Coptis chinensis genome and diversification of protoberbering-type alkaloids.</title>
        <authorList>
            <person name="Wang B."/>
            <person name="Shu S."/>
            <person name="Song C."/>
            <person name="Liu Y."/>
        </authorList>
    </citation>
    <scope>NUCLEOTIDE SEQUENCE [LARGE SCALE GENOMIC DNA]</scope>
    <source>
        <strain evidence="1">HL-2020</strain>
        <tissue evidence="1">Leaf</tissue>
    </source>
</reference>
<organism evidence="1 2">
    <name type="scientific">Coptis chinensis</name>
    <dbReference type="NCBI Taxonomy" id="261450"/>
    <lineage>
        <taxon>Eukaryota</taxon>
        <taxon>Viridiplantae</taxon>
        <taxon>Streptophyta</taxon>
        <taxon>Embryophyta</taxon>
        <taxon>Tracheophyta</taxon>
        <taxon>Spermatophyta</taxon>
        <taxon>Magnoliopsida</taxon>
        <taxon>Ranunculales</taxon>
        <taxon>Ranunculaceae</taxon>
        <taxon>Coptidoideae</taxon>
        <taxon>Coptis</taxon>
    </lineage>
</organism>
<dbReference type="InterPro" id="IPR036397">
    <property type="entry name" value="RNaseH_sf"/>
</dbReference>
<sequence>MQVWDVVTGAKQYTFEGHNSQSTCVFCMHEENIQLVPPAYYAHLAAFRSHFYMELDNSDSVSLSSGAATGHGAGNGVCPIRAQGGTSEAKGKVFDVEVDAKEKDKPKEDGKLKLCIDGAIKIHIKGSASDVTEFVKKLTM</sequence>
<gene>
    <name evidence="1" type="ORF">IFM89_027896</name>
</gene>
<protein>
    <submittedName>
        <fullName evidence="1">Uncharacterized protein</fullName>
    </submittedName>
</protein>
<dbReference type="EMBL" id="JADFTS010000007">
    <property type="protein sequence ID" value="KAF9598463.1"/>
    <property type="molecule type" value="Genomic_DNA"/>
</dbReference>
<proteinExistence type="predicted"/>